<name>A0A176VUC2_MARPO</name>
<organism evidence="2 3">
    <name type="scientific">Marchantia polymorpha subsp. ruderalis</name>
    <dbReference type="NCBI Taxonomy" id="1480154"/>
    <lineage>
        <taxon>Eukaryota</taxon>
        <taxon>Viridiplantae</taxon>
        <taxon>Streptophyta</taxon>
        <taxon>Embryophyta</taxon>
        <taxon>Marchantiophyta</taxon>
        <taxon>Marchantiopsida</taxon>
        <taxon>Marchantiidae</taxon>
        <taxon>Marchantiales</taxon>
        <taxon>Marchantiaceae</taxon>
        <taxon>Marchantia</taxon>
    </lineage>
</organism>
<gene>
    <name evidence="2" type="ORF">AXG93_4079s1010</name>
</gene>
<evidence type="ECO:0000313" key="3">
    <source>
        <dbReference type="Proteomes" id="UP000077202"/>
    </source>
</evidence>
<feature type="chain" id="PRO_5008052061" evidence="1">
    <location>
        <begin position="22"/>
        <end position="157"/>
    </location>
</feature>
<evidence type="ECO:0000313" key="2">
    <source>
        <dbReference type="EMBL" id="OAE24013.1"/>
    </source>
</evidence>
<sequence length="157" mass="16542">MTNVKQLHKVLALAMVAVVAAMSNTRTATALSAGPGCLHVPRGYAPSADAKNAIQDLLDSPNQCCKKELDQFCSPVASSGDAELYVCGCNLFCVPCRVAGSYLSSVVNSCVDNDKIQGFFSLDGTSCRMFLATVQLTVNRSGKCVDRFTGPGLVRIG</sequence>
<keyword evidence="1" id="KW-0732">Signal</keyword>
<proteinExistence type="predicted"/>
<feature type="signal peptide" evidence="1">
    <location>
        <begin position="1"/>
        <end position="21"/>
    </location>
</feature>
<evidence type="ECO:0000256" key="1">
    <source>
        <dbReference type="SAM" id="SignalP"/>
    </source>
</evidence>
<dbReference type="Proteomes" id="UP000077202">
    <property type="component" value="Unassembled WGS sequence"/>
</dbReference>
<reference evidence="2" key="1">
    <citation type="submission" date="2016-03" db="EMBL/GenBank/DDBJ databases">
        <title>Mechanisms controlling the formation of the plant cell surface in tip-growing cells are functionally conserved among land plants.</title>
        <authorList>
            <person name="Honkanen S."/>
            <person name="Jones V.A."/>
            <person name="Morieri G."/>
            <person name="Champion C."/>
            <person name="Hetherington A.J."/>
            <person name="Kelly S."/>
            <person name="Saint-Marcoux D."/>
            <person name="Proust H."/>
            <person name="Prescott H."/>
            <person name="Dolan L."/>
        </authorList>
    </citation>
    <scope>NUCLEOTIDE SEQUENCE [LARGE SCALE GENOMIC DNA]</scope>
    <source>
        <tissue evidence="2">Whole gametophyte</tissue>
    </source>
</reference>
<accession>A0A176VUC2</accession>
<dbReference type="AlphaFoldDB" id="A0A176VUC2"/>
<protein>
    <submittedName>
        <fullName evidence="2">Uncharacterized protein</fullName>
    </submittedName>
</protein>
<keyword evidence="3" id="KW-1185">Reference proteome</keyword>
<comment type="caution">
    <text evidence="2">The sequence shown here is derived from an EMBL/GenBank/DDBJ whole genome shotgun (WGS) entry which is preliminary data.</text>
</comment>
<dbReference type="EMBL" id="LVLJ01002688">
    <property type="protein sequence ID" value="OAE24013.1"/>
    <property type="molecule type" value="Genomic_DNA"/>
</dbReference>